<evidence type="ECO:0000313" key="2">
    <source>
        <dbReference type="Proteomes" id="UP001152836"/>
    </source>
</evidence>
<reference evidence="1" key="1">
    <citation type="submission" date="2022-06" db="EMBL/GenBank/DDBJ databases">
        <authorList>
            <person name="Andreotti S."/>
            <person name="Wyler E."/>
        </authorList>
    </citation>
    <scope>NUCLEOTIDE SEQUENCE</scope>
</reference>
<accession>A0AAU9ZNS1</accession>
<dbReference type="Pfam" id="PF17673">
    <property type="entry name" value="DUF5532"/>
    <property type="match status" value="1"/>
</dbReference>
<dbReference type="PANTHER" id="PTHR37353">
    <property type="entry name" value="RIKEN CDNA 4921517D22 GENE"/>
    <property type="match status" value="1"/>
</dbReference>
<comment type="caution">
    <text evidence="1">The sequence shown here is derived from an EMBL/GenBank/DDBJ whole genome shotgun (WGS) entry which is preliminary data.</text>
</comment>
<name>A0AAU9ZNS1_PHORO</name>
<sequence>MSRAGPRCCLECARVSFRCLHLKRAALYMHAPGLPALCESAENFNIERKKSNFQKLCRTSFEEARQLLGKNLNAKSSVTSAAVRKDKPLPAIETPTNVEEQKPASMADLLHHSLLMGSLVPLEQLSRTHQKLIQAGIPPPIYTFPYGFRTDEPIATPKKPTFRRRTESITFRKLLLASVTPDRLDFEDKSIRFFSFEPGKQFLDLVDLEWRYFKGLARWGRVPRTLPFMNIDFTTEKRFVESQGMPGLIFPPLVQKTMVIYPQIECYKEGHFSLKWNV</sequence>
<keyword evidence="2" id="KW-1185">Reference proteome</keyword>
<dbReference type="PANTHER" id="PTHR37353:SF1">
    <property type="entry name" value="RIKEN CDNA 4921517D22 GENE"/>
    <property type="match status" value="1"/>
</dbReference>
<dbReference type="AlphaFoldDB" id="A0AAU9ZNS1"/>
<dbReference type="EMBL" id="CALSGD010001466">
    <property type="protein sequence ID" value="CAH6796277.1"/>
    <property type="molecule type" value="Genomic_DNA"/>
</dbReference>
<gene>
    <name evidence="1" type="primary">LOC100912252</name>
    <name evidence="1" type="ORF">PHOROB_LOCUS10581</name>
</gene>
<evidence type="ECO:0000313" key="1">
    <source>
        <dbReference type="EMBL" id="CAH6796277.1"/>
    </source>
</evidence>
<dbReference type="Proteomes" id="UP001152836">
    <property type="component" value="Unassembled WGS sequence"/>
</dbReference>
<organism evidence="1 2">
    <name type="scientific">Phodopus roborovskii</name>
    <name type="common">Roborovski's desert hamster</name>
    <name type="synonym">Cricetulus roborovskii</name>
    <dbReference type="NCBI Taxonomy" id="109678"/>
    <lineage>
        <taxon>Eukaryota</taxon>
        <taxon>Metazoa</taxon>
        <taxon>Chordata</taxon>
        <taxon>Craniata</taxon>
        <taxon>Vertebrata</taxon>
        <taxon>Euteleostomi</taxon>
        <taxon>Mammalia</taxon>
        <taxon>Eutheria</taxon>
        <taxon>Euarchontoglires</taxon>
        <taxon>Glires</taxon>
        <taxon>Rodentia</taxon>
        <taxon>Myomorpha</taxon>
        <taxon>Muroidea</taxon>
        <taxon>Cricetidae</taxon>
        <taxon>Cricetinae</taxon>
        <taxon>Phodopus</taxon>
    </lineage>
</organism>
<dbReference type="InterPro" id="IPR040022">
    <property type="entry name" value="C9orf153-like"/>
</dbReference>
<proteinExistence type="predicted"/>
<protein>
    <submittedName>
        <fullName evidence="1">LOC100912252 protein</fullName>
    </submittedName>
</protein>